<gene>
    <name evidence="2" type="ORF">BV898_01235</name>
</gene>
<evidence type="ECO:0008006" key="4">
    <source>
        <dbReference type="Google" id="ProtNLM"/>
    </source>
</evidence>
<evidence type="ECO:0000313" key="2">
    <source>
        <dbReference type="EMBL" id="OQV25028.1"/>
    </source>
</evidence>
<feature type="signal peptide" evidence="1">
    <location>
        <begin position="1"/>
        <end position="20"/>
    </location>
</feature>
<evidence type="ECO:0000256" key="1">
    <source>
        <dbReference type="SAM" id="SignalP"/>
    </source>
</evidence>
<dbReference type="EMBL" id="MTYJ01000004">
    <property type="protein sequence ID" value="OQV25028.1"/>
    <property type="molecule type" value="Genomic_DNA"/>
</dbReference>
<feature type="chain" id="PRO_5013003656" description="SUEL-type lectin domain-containing protein" evidence="1">
    <location>
        <begin position="21"/>
        <end position="137"/>
    </location>
</feature>
<accession>A0A1W0XC93</accession>
<dbReference type="AlphaFoldDB" id="A0A1W0XC93"/>
<keyword evidence="1" id="KW-0732">Signal</keyword>
<comment type="caution">
    <text evidence="2">The sequence shown here is derived from an EMBL/GenBank/DDBJ whole genome shotgun (WGS) entry which is preliminary data.</text>
</comment>
<organism evidence="2 3">
    <name type="scientific">Hypsibius exemplaris</name>
    <name type="common">Freshwater tardigrade</name>
    <dbReference type="NCBI Taxonomy" id="2072580"/>
    <lineage>
        <taxon>Eukaryota</taxon>
        <taxon>Metazoa</taxon>
        <taxon>Ecdysozoa</taxon>
        <taxon>Tardigrada</taxon>
        <taxon>Eutardigrada</taxon>
        <taxon>Parachela</taxon>
        <taxon>Hypsibioidea</taxon>
        <taxon>Hypsibiidae</taxon>
        <taxon>Hypsibius</taxon>
    </lineage>
</organism>
<evidence type="ECO:0000313" key="3">
    <source>
        <dbReference type="Proteomes" id="UP000192578"/>
    </source>
</evidence>
<protein>
    <recommendedName>
        <fullName evidence="4">SUEL-type lectin domain-containing protein</fullName>
    </recommendedName>
</protein>
<dbReference type="Proteomes" id="UP000192578">
    <property type="component" value="Unassembled WGS sequence"/>
</dbReference>
<name>A0A1W0XC93_HYPEX</name>
<keyword evidence="3" id="KW-1185">Reference proteome</keyword>
<sequence>MSFRCLVVLLLASTTAVVSAAADLPLSAVLKPGAPDEVKCPAEMFVKIRSAEFAAVGAEEDRDSCAGTVSVAKILNGRCWNKSACPISVKATPDPEWPEDCKWSPRPLAVTYTCEKNAIRPPVVRMGPSGNDASLID</sequence>
<proteinExistence type="predicted"/>
<reference evidence="3" key="1">
    <citation type="submission" date="2017-01" db="EMBL/GenBank/DDBJ databases">
        <title>Comparative genomics of anhydrobiosis in the tardigrade Hypsibius dujardini.</title>
        <authorList>
            <person name="Yoshida Y."/>
            <person name="Koutsovoulos G."/>
            <person name="Laetsch D."/>
            <person name="Stevens L."/>
            <person name="Kumar S."/>
            <person name="Horikawa D."/>
            <person name="Ishino K."/>
            <person name="Komine S."/>
            <person name="Tomita M."/>
            <person name="Blaxter M."/>
            <person name="Arakawa K."/>
        </authorList>
    </citation>
    <scope>NUCLEOTIDE SEQUENCE [LARGE SCALE GENOMIC DNA]</scope>
    <source>
        <strain evidence="3">Z151</strain>
    </source>
</reference>